<reference evidence="6 7" key="1">
    <citation type="submission" date="2015-08" db="EMBL/GenBank/DDBJ databases">
        <title>Next Generation Sequencing and Analysis of the Genome of Puccinia sorghi L Schw, the Causal Agent of Maize Common Rust.</title>
        <authorList>
            <person name="Rochi L."/>
            <person name="Burguener G."/>
            <person name="Darino M."/>
            <person name="Turjanski A."/>
            <person name="Kreff E."/>
            <person name="Dieguez M.J."/>
            <person name="Sacco F."/>
        </authorList>
    </citation>
    <scope>NUCLEOTIDE SEQUENCE [LARGE SCALE GENOMIC DNA]</scope>
    <source>
        <strain evidence="6 7">RO10H11247</strain>
    </source>
</reference>
<feature type="region of interest" description="Disordered" evidence="5">
    <location>
        <begin position="272"/>
        <end position="310"/>
    </location>
</feature>
<feature type="compositionally biased region" description="Polar residues" evidence="5">
    <location>
        <begin position="763"/>
        <end position="778"/>
    </location>
</feature>
<evidence type="ECO:0000313" key="6">
    <source>
        <dbReference type="EMBL" id="KNZ57141.1"/>
    </source>
</evidence>
<dbReference type="GO" id="GO:0005730">
    <property type="term" value="C:nucleolus"/>
    <property type="evidence" value="ECO:0007669"/>
    <property type="project" value="TreeGrafter"/>
</dbReference>
<feature type="compositionally biased region" description="Basic and acidic residues" evidence="5">
    <location>
        <begin position="284"/>
        <end position="296"/>
    </location>
</feature>
<feature type="compositionally biased region" description="Acidic residues" evidence="5">
    <location>
        <begin position="109"/>
        <end position="118"/>
    </location>
</feature>
<gene>
    <name evidence="6" type="ORF">VP01_2230g2</name>
</gene>
<keyword evidence="2" id="KW-0677">Repeat</keyword>
<dbReference type="GO" id="GO:0000056">
    <property type="term" value="P:ribosomal small subunit export from nucleus"/>
    <property type="evidence" value="ECO:0007669"/>
    <property type="project" value="TreeGrafter"/>
</dbReference>
<dbReference type="GO" id="GO:0030686">
    <property type="term" value="C:90S preribosome"/>
    <property type="evidence" value="ECO:0007669"/>
    <property type="project" value="TreeGrafter"/>
</dbReference>
<dbReference type="InterPro" id="IPR016024">
    <property type="entry name" value="ARM-type_fold"/>
</dbReference>
<feature type="compositionally biased region" description="Basic and acidic residues" evidence="5">
    <location>
        <begin position="819"/>
        <end position="832"/>
    </location>
</feature>
<proteinExistence type="predicted"/>
<evidence type="ECO:0000313" key="7">
    <source>
        <dbReference type="Proteomes" id="UP000037035"/>
    </source>
</evidence>
<dbReference type="PANTHER" id="PTHR13102">
    <property type="entry name" value="NUCLEOLAR PROTEIN 9"/>
    <property type="match status" value="1"/>
</dbReference>
<feature type="compositionally biased region" description="Polar residues" evidence="5">
    <location>
        <begin position="272"/>
        <end position="281"/>
    </location>
</feature>
<feature type="region of interest" description="Disordered" evidence="5">
    <location>
        <begin position="92"/>
        <end position="118"/>
    </location>
</feature>
<feature type="region of interest" description="Disordered" evidence="5">
    <location>
        <begin position="699"/>
        <end position="870"/>
    </location>
</feature>
<dbReference type="GO" id="GO:0000472">
    <property type="term" value="P:endonucleolytic cleavage to generate mature 5'-end of SSU-rRNA from (SSU-rRNA, 5.8S rRNA, LSU-rRNA)"/>
    <property type="evidence" value="ECO:0007669"/>
    <property type="project" value="TreeGrafter"/>
</dbReference>
<sequence>MPREFRKRGRGGKKQKDGQDDDGLVPQRIQPRVTTHDVMEIAQGTEPDRQTQAAPNEDTNDSDLLEFPLLTPDLKAYWKEIDQKLQELERLGLSTYHPNAHNKETQRDEGDDEDDEDERQLLLRSALVELGGHELALASDPETSIILERIIYSMDGFAKRVLADRFIGRFVDLSNHRHGSHVLQTLLASSASVLDVEASQLEQSNNKTQDDPDQDEDLPLMFELLSQACEDILPHLNSLASSPSGSHVLLVILLLCFGKPIGDEIVRSKKSTQWRSKQGSLRSVFHDKRPSSEHHQPGPSTPASSSSRVPAKLRQKGESVYAQMKLNWADKNRLGGVRSVASNPSIVVLLQLIIELEFDKGEAEVPGSLTDIILDGLFQTPFSSERSEFVEVSLRDVTASRVIEGILSRLSPSFFRRFHAVYLVGRMGHLAGHPVANFIISRAVSQLDRESFGPAIEEVKPKLIDCIDNYRTGFFKALVERSASFDEISIHQELIQTILKAFGIEAESEYRWIFPCMISLMRMDYFRKTTTFNLLDSTSEITQDQIRLPESNVQGSLLLQSILHTLPRPLEKILTEGLAALPIEIIIAFSQDPIGSRALDSVLNSLSITPATRRHFTMRFLGRYHELADDRISSYIAETMWAISDVYLKEKIASSLLGHQVFLQKSSYGHFFLKKLDLPLFERQREAWKSKMVARFPKTSIPPVAKPSSTTNGHLKTCAESELDRSKESALKGKDNLEEATPLTSKKKSSKNKEESPRKGPRLSSNNSKPSLQENTVIAVSDEPKGAEKKKRRRTIEGTEGEDSTEVGSKRKTKLKKERGHDRPDQEIRSPDDSVLVSPAEPIVSTIQKKSKKRKARKTPPPMGSFDTSIVDQLFQPLESLTSRPPKS</sequence>
<evidence type="ECO:0000256" key="1">
    <source>
        <dbReference type="ARBA" id="ARBA00016427"/>
    </source>
</evidence>
<feature type="compositionally biased region" description="Basic and acidic residues" evidence="5">
    <location>
        <begin position="717"/>
        <end position="737"/>
    </location>
</feature>
<keyword evidence="7" id="KW-1185">Reference proteome</keyword>
<evidence type="ECO:0000256" key="2">
    <source>
        <dbReference type="ARBA" id="ARBA00022737"/>
    </source>
</evidence>
<evidence type="ECO:0000256" key="5">
    <source>
        <dbReference type="SAM" id="MobiDB-lite"/>
    </source>
</evidence>
<dbReference type="EMBL" id="LAVV01007093">
    <property type="protein sequence ID" value="KNZ57141.1"/>
    <property type="molecule type" value="Genomic_DNA"/>
</dbReference>
<accession>A0A0L6V8J8</accession>
<dbReference type="InterPro" id="IPR011989">
    <property type="entry name" value="ARM-like"/>
</dbReference>
<dbReference type="Gene3D" id="1.25.10.10">
    <property type="entry name" value="Leucine-rich Repeat Variant"/>
    <property type="match status" value="2"/>
</dbReference>
<dbReference type="Pfam" id="PF22493">
    <property type="entry name" value="PUF_NOP9"/>
    <property type="match status" value="1"/>
</dbReference>
<dbReference type="GO" id="GO:0003723">
    <property type="term" value="F:RNA binding"/>
    <property type="evidence" value="ECO:0007669"/>
    <property type="project" value="InterPro"/>
</dbReference>
<dbReference type="OrthoDB" id="392571at2759"/>
<dbReference type="GO" id="GO:0000447">
    <property type="term" value="P:endonucleolytic cleavage in ITS1 to separate SSU-rRNA from 5.8S rRNA and LSU-rRNA from tricistronic rRNA transcript (SSU-rRNA, 5.8S rRNA, LSU-rRNA)"/>
    <property type="evidence" value="ECO:0007669"/>
    <property type="project" value="TreeGrafter"/>
</dbReference>
<dbReference type="Proteomes" id="UP000037035">
    <property type="component" value="Unassembled WGS sequence"/>
</dbReference>
<dbReference type="GO" id="GO:0000480">
    <property type="term" value="P:endonucleolytic cleavage in 5'-ETS of tricistronic rRNA transcript (SSU-rRNA, 5.8S rRNA, LSU-rRNA)"/>
    <property type="evidence" value="ECO:0007669"/>
    <property type="project" value="TreeGrafter"/>
</dbReference>
<dbReference type="SMART" id="SM00025">
    <property type="entry name" value="Pumilio"/>
    <property type="match status" value="6"/>
</dbReference>
<dbReference type="AlphaFoldDB" id="A0A0L6V8J8"/>
<dbReference type="PANTHER" id="PTHR13102:SF0">
    <property type="entry name" value="NUCLEOLAR PROTEIN 9"/>
    <property type="match status" value="1"/>
</dbReference>
<feature type="region of interest" description="Disordered" evidence="5">
    <location>
        <begin position="1"/>
        <end position="64"/>
    </location>
</feature>
<dbReference type="InterPro" id="IPR040000">
    <property type="entry name" value="NOP9"/>
</dbReference>
<comment type="caution">
    <text evidence="6">The sequence shown here is derived from an EMBL/GenBank/DDBJ whole genome shotgun (WGS) entry which is preliminary data.</text>
</comment>
<protein>
    <recommendedName>
        <fullName evidence="1">Nucleolar protein 9</fullName>
    </recommendedName>
    <alternativeName>
        <fullName evidence="3 4">Pumilio domain-containing protein NOP9</fullName>
    </alternativeName>
</protein>
<evidence type="ECO:0000256" key="3">
    <source>
        <dbReference type="ARBA" id="ARBA00030932"/>
    </source>
</evidence>
<organism evidence="6 7">
    <name type="scientific">Puccinia sorghi</name>
    <dbReference type="NCBI Taxonomy" id="27349"/>
    <lineage>
        <taxon>Eukaryota</taxon>
        <taxon>Fungi</taxon>
        <taxon>Dikarya</taxon>
        <taxon>Basidiomycota</taxon>
        <taxon>Pucciniomycotina</taxon>
        <taxon>Pucciniomycetes</taxon>
        <taxon>Pucciniales</taxon>
        <taxon>Pucciniaceae</taxon>
        <taxon>Puccinia</taxon>
    </lineage>
</organism>
<dbReference type="GO" id="GO:0030688">
    <property type="term" value="C:preribosome, small subunit precursor"/>
    <property type="evidence" value="ECO:0007669"/>
    <property type="project" value="TreeGrafter"/>
</dbReference>
<dbReference type="VEuPathDB" id="FungiDB:VP01_2230g2"/>
<dbReference type="STRING" id="27349.A0A0L6V8J8"/>
<dbReference type="InterPro" id="IPR001313">
    <property type="entry name" value="Pumilio_RNA-bd_rpt"/>
</dbReference>
<evidence type="ECO:0000256" key="4">
    <source>
        <dbReference type="ARBA" id="ARBA00031929"/>
    </source>
</evidence>
<feature type="compositionally biased region" description="Basic residues" evidence="5">
    <location>
        <begin position="1"/>
        <end position="13"/>
    </location>
</feature>
<name>A0A0L6V8J8_9BASI</name>
<dbReference type="SUPFAM" id="SSF48371">
    <property type="entry name" value="ARM repeat"/>
    <property type="match status" value="1"/>
</dbReference>
<feature type="compositionally biased region" description="Basic residues" evidence="5">
    <location>
        <begin position="849"/>
        <end position="858"/>
    </location>
</feature>